<keyword evidence="2" id="KW-1185">Reference proteome</keyword>
<organism evidence="1 2">
    <name type="scientific">Arthrobacter phage Kuleana</name>
    <dbReference type="NCBI Taxonomy" id="2653270"/>
    <lineage>
        <taxon>Viruses</taxon>
        <taxon>Duplodnaviria</taxon>
        <taxon>Heunggongvirae</taxon>
        <taxon>Uroviricota</taxon>
        <taxon>Caudoviricetes</taxon>
        <taxon>Kuleanavirus</taxon>
        <taxon>Kuleanavirus kuleana</taxon>
    </lineage>
</organism>
<sequence>MRERWEYCGVINWYGLRYHMWAGPGKRRWVAQWDWYRLVTLGAGAL</sequence>
<dbReference type="KEGG" id="vg:55814248"/>
<evidence type="ECO:0000313" key="2">
    <source>
        <dbReference type="Proteomes" id="UP000394254"/>
    </source>
</evidence>
<evidence type="ECO:0000313" key="1">
    <source>
        <dbReference type="EMBL" id="QGH74559.1"/>
    </source>
</evidence>
<dbReference type="GeneID" id="55814248"/>
<dbReference type="RefSeq" id="YP_009884880.1">
    <property type="nucleotide sequence ID" value="NC_049473.1"/>
</dbReference>
<protein>
    <submittedName>
        <fullName evidence="1">Uncharacterized protein</fullName>
    </submittedName>
</protein>
<dbReference type="Proteomes" id="UP000394254">
    <property type="component" value="Segment"/>
</dbReference>
<reference evidence="1 2" key="1">
    <citation type="submission" date="2019-09" db="EMBL/GenBank/DDBJ databases">
        <authorList>
            <person name="Barrows A.R."/>
            <person name="Franco J.W."/>
            <person name="Javier C.J."/>
            <person name="Lucero K.A."/>
            <person name="Madrid E.R."/>
            <person name="Margerin I.A.R."/>
            <person name="Moore C.L."/>
            <person name="Neustel K.S."/>
            <person name="Ornellas N.W."/>
            <person name="Oshiro K."/>
            <person name="Severson C.G."/>
            <person name="Vavra L.H."/>
            <person name="Wilcer A."/>
            <person name="Donachie S.P."/>
            <person name="Reed F.A."/>
            <person name="Palecanda S."/>
            <person name="Chong R.A."/>
            <person name="Porter M.L."/>
            <person name="Washington J.M."/>
            <person name="Garlena R.A."/>
            <person name="Russell D.A."/>
            <person name="Pope W.H."/>
            <person name="Jacobs-Sera D."/>
            <person name="Hatfull G.F."/>
        </authorList>
    </citation>
    <scope>NUCLEOTIDE SEQUENCE [LARGE SCALE GENOMIC DNA]</scope>
</reference>
<name>A0A5Q2WC78_9CAUD</name>
<dbReference type="EMBL" id="MN484600">
    <property type="protein sequence ID" value="QGH74559.1"/>
    <property type="molecule type" value="Genomic_DNA"/>
</dbReference>
<gene>
    <name evidence="1" type="primary">72</name>
    <name evidence="1" type="ORF">SEA_KULEANA_72</name>
</gene>
<accession>A0A5Q2WC78</accession>
<proteinExistence type="predicted"/>